<proteinExistence type="inferred from homology"/>
<evidence type="ECO:0000313" key="6">
    <source>
        <dbReference type="Proteomes" id="UP000444980"/>
    </source>
</evidence>
<dbReference type="PRINTS" id="PR01397">
    <property type="entry name" value="DHBDHDRGNASE"/>
</dbReference>
<dbReference type="SMART" id="SM00822">
    <property type="entry name" value="PKS_KR"/>
    <property type="match status" value="1"/>
</dbReference>
<dbReference type="NCBIfam" id="NF005854">
    <property type="entry name" value="PRK07775.1"/>
    <property type="match status" value="1"/>
</dbReference>
<dbReference type="EMBL" id="BJOU01000018">
    <property type="protein sequence ID" value="GED99313.1"/>
    <property type="molecule type" value="Genomic_DNA"/>
</dbReference>
<dbReference type="InterPro" id="IPR002347">
    <property type="entry name" value="SDR_fam"/>
</dbReference>
<dbReference type="Gene3D" id="3.40.50.720">
    <property type="entry name" value="NAD(P)-binding Rossmann-like Domain"/>
    <property type="match status" value="1"/>
</dbReference>
<reference evidence="4" key="2">
    <citation type="journal article" date="2020" name="Int. J. Syst. Evol. Microbiol.">
        <title>Gordonia crocea sp. nov. and Gordonia spumicola sp. nov. isolated from sludge of a wastewater treatment plant.</title>
        <authorList>
            <person name="Tamura T."/>
            <person name="Saito S."/>
            <person name="Hamada M."/>
            <person name="Kang Y."/>
            <person name="Hoshino Y."/>
            <person name="Gonoi T."/>
            <person name="Mikami Y."/>
            <person name="Yaguchi T."/>
        </authorList>
    </citation>
    <scope>NUCLEOTIDE SEQUENCE</scope>
    <source>
        <strain evidence="4">NBRC 107697</strain>
    </source>
</reference>
<feature type="domain" description="Ketoreductase" evidence="3">
    <location>
        <begin position="11"/>
        <end position="190"/>
    </location>
</feature>
<dbReference type="PANTHER" id="PTHR44196">
    <property type="entry name" value="DEHYDROGENASE/REDUCTASE SDR FAMILY MEMBER 7B"/>
    <property type="match status" value="1"/>
</dbReference>
<dbReference type="InterPro" id="IPR057326">
    <property type="entry name" value="KR_dom"/>
</dbReference>
<sequence length="265" mass="28205">MPKFQPHPERRPVFVAGASSGIGEATARWLGAAGYPVILGARRVEKCKEIGESIIADGGEAMAVALDVTDNDSVVEAVREAESAWGPIEIAISGAGDLGIGRAHEIPVEKWAEQIDIHLVGAFRLYRAIVPGMIERRRGDFVFIGSDVAVHPRPWSSAYVAAKTGVDGLVATVQMELEGTGVRASIIRPGQTMTGMGMNLDQGETEAMLNDWIAFGLARHGNFLAPDNLAQAIGAIVAMPPGAHMRVVEVEAEGKLTKLPQPQQQ</sequence>
<dbReference type="InterPro" id="IPR020904">
    <property type="entry name" value="Sc_DH/Rdtase_CS"/>
</dbReference>
<gene>
    <name evidence="4" type="ORF">nbrc107697_33520</name>
    <name evidence="5" type="ORF">nbrc107697_33610</name>
</gene>
<dbReference type="Pfam" id="PF00106">
    <property type="entry name" value="adh_short"/>
    <property type="match status" value="1"/>
</dbReference>
<keyword evidence="6" id="KW-1185">Reference proteome</keyword>
<accession>A0A7I9V2C9</accession>
<dbReference type="GO" id="GO:0019290">
    <property type="term" value="P:siderophore biosynthetic process"/>
    <property type="evidence" value="ECO:0007669"/>
    <property type="project" value="InterPro"/>
</dbReference>
<dbReference type="SUPFAM" id="SSF51735">
    <property type="entry name" value="NAD(P)-binding Rossmann-fold domains"/>
    <property type="match status" value="1"/>
</dbReference>
<evidence type="ECO:0000313" key="4">
    <source>
        <dbReference type="EMBL" id="GED99313.1"/>
    </source>
</evidence>
<evidence type="ECO:0000259" key="3">
    <source>
        <dbReference type="SMART" id="SM00822"/>
    </source>
</evidence>
<dbReference type="Proteomes" id="UP000444980">
    <property type="component" value="Unassembled WGS sequence"/>
</dbReference>
<dbReference type="RefSeq" id="WP_161928606.1">
    <property type="nucleotide sequence ID" value="NZ_BJOU01000018.1"/>
</dbReference>
<dbReference type="InterPro" id="IPR036291">
    <property type="entry name" value="NAD(P)-bd_dom_sf"/>
</dbReference>
<dbReference type="EMBL" id="BJOU01000019">
    <property type="protein sequence ID" value="GED99322.1"/>
    <property type="molecule type" value="Genomic_DNA"/>
</dbReference>
<evidence type="ECO:0000256" key="1">
    <source>
        <dbReference type="ARBA" id="ARBA00006484"/>
    </source>
</evidence>
<comment type="caution">
    <text evidence="4">The sequence shown here is derived from an EMBL/GenBank/DDBJ whole genome shotgun (WGS) entry which is preliminary data.</text>
</comment>
<keyword evidence="2" id="KW-0560">Oxidoreductase</keyword>
<dbReference type="OrthoDB" id="9775296at2"/>
<protein>
    <submittedName>
        <fullName evidence="4">Putative oxidoreductase</fullName>
    </submittedName>
</protein>
<name>A0A7I9V2C9_9ACTN</name>
<dbReference type="InterPro" id="IPR003560">
    <property type="entry name" value="DHB_DH"/>
</dbReference>
<reference evidence="6" key="1">
    <citation type="submission" date="2019-06" db="EMBL/GenBank/DDBJ databases">
        <title>Gordonia isolated from sludge of a wastewater treatment plant.</title>
        <authorList>
            <person name="Tamura T."/>
            <person name="Aoyama K."/>
            <person name="Kang Y."/>
            <person name="Saito S."/>
            <person name="Akiyama N."/>
            <person name="Yazawa K."/>
            <person name="Gonoi T."/>
            <person name="Mikami Y."/>
        </authorList>
    </citation>
    <scope>NUCLEOTIDE SEQUENCE [LARGE SCALE GENOMIC DNA]</scope>
    <source>
        <strain evidence="6">NBRC 107697</strain>
    </source>
</reference>
<dbReference type="GO" id="GO:0008667">
    <property type="term" value="F:2,3-dihydro-2,3-dihydroxybenzoate dehydrogenase activity"/>
    <property type="evidence" value="ECO:0007669"/>
    <property type="project" value="InterPro"/>
</dbReference>
<dbReference type="GO" id="GO:0016020">
    <property type="term" value="C:membrane"/>
    <property type="evidence" value="ECO:0007669"/>
    <property type="project" value="TreeGrafter"/>
</dbReference>
<organism evidence="4 6">
    <name type="scientific">Gordonia crocea</name>
    <dbReference type="NCBI Taxonomy" id="589162"/>
    <lineage>
        <taxon>Bacteria</taxon>
        <taxon>Bacillati</taxon>
        <taxon>Actinomycetota</taxon>
        <taxon>Actinomycetes</taxon>
        <taxon>Mycobacteriales</taxon>
        <taxon>Gordoniaceae</taxon>
        <taxon>Gordonia</taxon>
    </lineage>
</organism>
<dbReference type="AlphaFoldDB" id="A0A7I9V2C9"/>
<dbReference type="PANTHER" id="PTHR44196:SF1">
    <property type="entry name" value="DEHYDROGENASE_REDUCTASE SDR FAMILY MEMBER 7B"/>
    <property type="match status" value="1"/>
</dbReference>
<comment type="similarity">
    <text evidence="1">Belongs to the short-chain dehydrogenases/reductases (SDR) family.</text>
</comment>
<evidence type="ECO:0000313" key="5">
    <source>
        <dbReference type="EMBL" id="GED99322.1"/>
    </source>
</evidence>
<evidence type="ECO:0000256" key="2">
    <source>
        <dbReference type="ARBA" id="ARBA00023002"/>
    </source>
</evidence>
<dbReference type="PROSITE" id="PS00061">
    <property type="entry name" value="ADH_SHORT"/>
    <property type="match status" value="1"/>
</dbReference>
<dbReference type="CDD" id="cd05233">
    <property type="entry name" value="SDR_c"/>
    <property type="match status" value="1"/>
</dbReference>